<reference evidence="24" key="1">
    <citation type="journal article" date="2014" name="Nat. Genet.">
        <title>A reference genome for common bean and genome-wide analysis of dual domestications.</title>
        <authorList>
            <person name="Schmutz J."/>
            <person name="McClean P.E."/>
            <person name="Mamidi S."/>
            <person name="Wu G.A."/>
            <person name="Cannon S.B."/>
            <person name="Grimwood J."/>
            <person name="Jenkins J."/>
            <person name="Shu S."/>
            <person name="Song Q."/>
            <person name="Chavarro C."/>
            <person name="Torres-Torres M."/>
            <person name="Geffroy V."/>
            <person name="Moghaddam S.M."/>
            <person name="Gao D."/>
            <person name="Abernathy B."/>
            <person name="Barry K."/>
            <person name="Blair M."/>
            <person name="Brick M.A."/>
            <person name="Chovatia M."/>
            <person name="Gepts P."/>
            <person name="Goodstein D.M."/>
            <person name="Gonzales M."/>
            <person name="Hellsten U."/>
            <person name="Hyten D.L."/>
            <person name="Jia G."/>
            <person name="Kelly J.D."/>
            <person name="Kudrna D."/>
            <person name="Lee R."/>
            <person name="Richard M.M."/>
            <person name="Miklas P.N."/>
            <person name="Osorno J.M."/>
            <person name="Rodrigues J."/>
            <person name="Thareau V."/>
            <person name="Urrea C.A."/>
            <person name="Wang M."/>
            <person name="Yu Y."/>
            <person name="Zhang M."/>
            <person name="Wing R.A."/>
            <person name="Cregan P.B."/>
            <person name="Rokhsar D.S."/>
            <person name="Jackson S.A."/>
        </authorList>
    </citation>
    <scope>NUCLEOTIDE SEQUENCE [LARGE SCALE GENOMIC DNA]</scope>
    <source>
        <strain evidence="24">cv. G19833</strain>
    </source>
</reference>
<dbReference type="InterPro" id="IPR002902">
    <property type="entry name" value="GNK2"/>
</dbReference>
<dbReference type="InterPro" id="IPR011009">
    <property type="entry name" value="Kinase-like_dom_sf"/>
</dbReference>
<dbReference type="PANTHER" id="PTHR27002:SF1050">
    <property type="entry name" value="CYSTEINE-RICH RECEPTOR-LIKE PROTEIN KINASE 5"/>
    <property type="match status" value="1"/>
</dbReference>
<dbReference type="Gene3D" id="3.30.200.20">
    <property type="entry name" value="Phosphorylase Kinase, domain 1"/>
    <property type="match status" value="2"/>
</dbReference>
<dbReference type="InterPro" id="IPR017441">
    <property type="entry name" value="Protein_kinase_ATP_BS"/>
</dbReference>
<keyword evidence="9 18" id="KW-0547">Nucleotide-binding</keyword>
<gene>
    <name evidence="23" type="ORF">PHAVU_002G049400g</name>
</gene>
<evidence type="ECO:0000259" key="22">
    <source>
        <dbReference type="PROSITE" id="PS51473"/>
    </source>
</evidence>
<keyword evidence="10" id="KW-0418">Kinase</keyword>
<evidence type="ECO:0000256" key="8">
    <source>
        <dbReference type="ARBA" id="ARBA00022737"/>
    </source>
</evidence>
<keyword evidence="14" id="KW-0675">Receptor</keyword>
<evidence type="ECO:0000313" key="24">
    <source>
        <dbReference type="Proteomes" id="UP000000226"/>
    </source>
</evidence>
<evidence type="ECO:0000256" key="14">
    <source>
        <dbReference type="ARBA" id="ARBA00023170"/>
    </source>
</evidence>
<dbReference type="GO" id="GO:0004674">
    <property type="term" value="F:protein serine/threonine kinase activity"/>
    <property type="evidence" value="ECO:0007669"/>
    <property type="project" value="UniProtKB-KW"/>
</dbReference>
<keyword evidence="8" id="KW-0677">Repeat</keyword>
<dbReference type="FunFam" id="3.30.200.20:FF:000217">
    <property type="entry name" value="probable LRR receptor-like serine/threonine-protein kinase At1g53430"/>
    <property type="match status" value="1"/>
</dbReference>
<evidence type="ECO:0000256" key="6">
    <source>
        <dbReference type="ARBA" id="ARBA00022692"/>
    </source>
</evidence>
<evidence type="ECO:0000256" key="12">
    <source>
        <dbReference type="ARBA" id="ARBA00022989"/>
    </source>
</evidence>
<sequence length="827" mass="92228">MTMLKHTPSALLLFIVFLLTSSPNRVSGEDPLDIYCPSSSEFPLYNLNSSFHDNLNLVLGLLSSTNASTAGFYTTSRGQEPNRVYGQSLCRGDITNSTVCRECIEKASQEIMNSCRSENAMIWFNLCQVRYSFQSFDVVAYTGKYPKQNDEEKNVSDPVRFREYLTFLMNNLSSEAAFNLVRNMFAAGEIEYPGKKTIYGLVQCTRDMSLEGCSSCLSSAFTEITTCCSHREGGIILSRTCNIRFQLSQFFNASSAYLLVYPTSTDEEISERTLLEELTTPKHVALTREGDLISSEEVLFMTLASIKVATDDFSDTNKLGQGGFGAVYKGVLPDGKEIAVKRLSRKSWQGIEEFKNEVVLIAKLQHKNLVRLGYMAPEYAMEGLFSVKSDVFSFGVVLLEIISGKRSNGFYQTELAPTLLAYEKATPTGDSRDNIVLMFGIGMDAGGGGISAGTIVAIVVPISVAVLLCVVGICFLSRRARKKRGSVKEGKSKDPRKRYSFFPLFFQMNDFILRVCFGFLDVDGISTVESLQFGFGTIEAATNSFSADNKLGEGGFGEVFKGTLPSGQEIAAKRLSKSSGQGGEEFKNEVVVVAKLQHRNLVRLLGFCLQGEEKILVYEYVPNKSLDYTLFDPEKQSELDWMRRYKIIQGTARGIQYLHEDSRLRIIHRDLKAKYAMQGEFSVKSDVYSFGVLLMEIISGKKNSSFYQTDGAEDLLSYAWLLWKDGTPLELMDPMLRESYNEIKIIRSIHIGLLCVQEDPEYRPTMATIVLMLASNSVTLPTPKRPAFFIHSGTDATMPKGQQFDQSMTKSLLMSINDVSISEMDPR</sequence>
<dbReference type="PANTHER" id="PTHR27002">
    <property type="entry name" value="RECEPTOR-LIKE SERINE/THREONINE-PROTEIN KINASE SD1-8"/>
    <property type="match status" value="1"/>
</dbReference>
<dbReference type="FunFam" id="1.10.510.10:FF:001023">
    <property type="entry name" value="Os07g0541700 protein"/>
    <property type="match status" value="1"/>
</dbReference>
<keyword evidence="15" id="KW-0325">Glycoprotein</keyword>
<dbReference type="FunFam" id="3.30.430.20:FF:000002">
    <property type="entry name" value="Cysteine-rich receptor-like protein kinase 10"/>
    <property type="match status" value="1"/>
</dbReference>
<name>V7CG84_PHAVU</name>
<comment type="subcellular location">
    <subcellularLocation>
        <location evidence="1">Membrane</location>
        <topology evidence="1">Single-pass membrane protein</topology>
    </subcellularLocation>
</comment>
<keyword evidence="4" id="KW-0597">Phosphoprotein</keyword>
<evidence type="ECO:0000256" key="15">
    <source>
        <dbReference type="ARBA" id="ARBA00023180"/>
    </source>
</evidence>
<dbReference type="Gene3D" id="1.10.510.10">
    <property type="entry name" value="Transferase(Phosphotransferase) domain 1"/>
    <property type="match status" value="3"/>
</dbReference>
<feature type="chain" id="PRO_5004757753" description="non-specific serine/threonine protein kinase" evidence="20">
    <location>
        <begin position="29"/>
        <end position="827"/>
    </location>
</feature>
<dbReference type="Gene3D" id="3.30.430.20">
    <property type="entry name" value="Gnk2 domain, C-X8-C-X2-C motif"/>
    <property type="match status" value="2"/>
</dbReference>
<evidence type="ECO:0000256" key="17">
    <source>
        <dbReference type="ARBA" id="ARBA00048679"/>
    </source>
</evidence>
<dbReference type="FunFam" id="3.30.200.20:FF:000142">
    <property type="entry name" value="Cysteine-rich receptor-like protein kinase 10"/>
    <property type="match status" value="1"/>
</dbReference>
<feature type="domain" description="Protein kinase" evidence="21">
    <location>
        <begin position="545"/>
        <end position="827"/>
    </location>
</feature>
<evidence type="ECO:0000259" key="21">
    <source>
        <dbReference type="PROSITE" id="PS50011"/>
    </source>
</evidence>
<feature type="transmembrane region" description="Helical" evidence="19">
    <location>
        <begin position="455"/>
        <end position="478"/>
    </location>
</feature>
<dbReference type="CDD" id="cd23509">
    <property type="entry name" value="Gnk2-like"/>
    <property type="match status" value="2"/>
</dbReference>
<dbReference type="Pfam" id="PF07714">
    <property type="entry name" value="PK_Tyr_Ser-Thr"/>
    <property type="match status" value="4"/>
</dbReference>
<dbReference type="Pfam" id="PF01657">
    <property type="entry name" value="Stress-antifung"/>
    <property type="match status" value="2"/>
</dbReference>
<dbReference type="PROSITE" id="PS50011">
    <property type="entry name" value="PROTEIN_KINASE_DOM"/>
    <property type="match status" value="1"/>
</dbReference>
<accession>V7CG84</accession>
<evidence type="ECO:0000256" key="1">
    <source>
        <dbReference type="ARBA" id="ARBA00004167"/>
    </source>
</evidence>
<dbReference type="GO" id="GO:0005524">
    <property type="term" value="F:ATP binding"/>
    <property type="evidence" value="ECO:0007669"/>
    <property type="project" value="UniProtKB-UniRule"/>
</dbReference>
<feature type="signal peptide" evidence="20">
    <location>
        <begin position="1"/>
        <end position="28"/>
    </location>
</feature>
<keyword evidence="3" id="KW-0723">Serine/threonine-protein kinase</keyword>
<dbReference type="InterPro" id="IPR038408">
    <property type="entry name" value="GNK2_sf"/>
</dbReference>
<evidence type="ECO:0000256" key="18">
    <source>
        <dbReference type="PROSITE-ProRule" id="PRU10141"/>
    </source>
</evidence>
<dbReference type="EMBL" id="CM002289">
    <property type="protein sequence ID" value="ESW29177.1"/>
    <property type="molecule type" value="Genomic_DNA"/>
</dbReference>
<dbReference type="Gramene" id="ESW29177">
    <property type="protein sequence ID" value="ESW29177"/>
    <property type="gene ID" value="PHAVU_002G049400g"/>
</dbReference>
<dbReference type="EC" id="2.7.11.1" evidence="2"/>
<feature type="domain" description="Gnk2-homologous" evidence="22">
    <location>
        <begin position="30"/>
        <end position="136"/>
    </location>
</feature>
<evidence type="ECO:0000256" key="4">
    <source>
        <dbReference type="ARBA" id="ARBA00022553"/>
    </source>
</evidence>
<evidence type="ECO:0000256" key="19">
    <source>
        <dbReference type="SAM" id="Phobius"/>
    </source>
</evidence>
<evidence type="ECO:0000256" key="13">
    <source>
        <dbReference type="ARBA" id="ARBA00023136"/>
    </source>
</evidence>
<evidence type="ECO:0000256" key="20">
    <source>
        <dbReference type="SAM" id="SignalP"/>
    </source>
</evidence>
<keyword evidence="6 19" id="KW-0812">Transmembrane</keyword>
<dbReference type="GO" id="GO:0005886">
    <property type="term" value="C:plasma membrane"/>
    <property type="evidence" value="ECO:0007669"/>
    <property type="project" value="TreeGrafter"/>
</dbReference>
<keyword evidence="5" id="KW-0808">Transferase</keyword>
<dbReference type="PROSITE" id="PS51473">
    <property type="entry name" value="GNK2"/>
    <property type="match status" value="2"/>
</dbReference>
<keyword evidence="24" id="KW-1185">Reference proteome</keyword>
<evidence type="ECO:0000256" key="11">
    <source>
        <dbReference type="ARBA" id="ARBA00022840"/>
    </source>
</evidence>
<comment type="catalytic activity">
    <reaction evidence="17">
        <text>L-seryl-[protein] + ATP = O-phospho-L-seryl-[protein] + ADP + H(+)</text>
        <dbReference type="Rhea" id="RHEA:17989"/>
        <dbReference type="Rhea" id="RHEA-COMP:9863"/>
        <dbReference type="Rhea" id="RHEA-COMP:11604"/>
        <dbReference type="ChEBI" id="CHEBI:15378"/>
        <dbReference type="ChEBI" id="CHEBI:29999"/>
        <dbReference type="ChEBI" id="CHEBI:30616"/>
        <dbReference type="ChEBI" id="CHEBI:83421"/>
        <dbReference type="ChEBI" id="CHEBI:456216"/>
        <dbReference type="EC" id="2.7.11.1"/>
    </reaction>
</comment>
<dbReference type="InterPro" id="IPR000719">
    <property type="entry name" value="Prot_kinase_dom"/>
</dbReference>
<evidence type="ECO:0000256" key="7">
    <source>
        <dbReference type="ARBA" id="ARBA00022729"/>
    </source>
</evidence>
<feature type="binding site" evidence="18">
    <location>
        <position position="573"/>
    </location>
    <ligand>
        <name>ATP</name>
        <dbReference type="ChEBI" id="CHEBI:30616"/>
    </ligand>
</feature>
<evidence type="ECO:0000256" key="9">
    <source>
        <dbReference type="ARBA" id="ARBA00022741"/>
    </source>
</evidence>
<dbReference type="AlphaFoldDB" id="V7CG84"/>
<evidence type="ECO:0000256" key="16">
    <source>
        <dbReference type="ARBA" id="ARBA00047899"/>
    </source>
</evidence>
<evidence type="ECO:0000313" key="23">
    <source>
        <dbReference type="EMBL" id="ESW29177.1"/>
    </source>
</evidence>
<evidence type="ECO:0000256" key="5">
    <source>
        <dbReference type="ARBA" id="ARBA00022679"/>
    </source>
</evidence>
<evidence type="ECO:0000256" key="3">
    <source>
        <dbReference type="ARBA" id="ARBA00022527"/>
    </source>
</evidence>
<dbReference type="SUPFAM" id="SSF56112">
    <property type="entry name" value="Protein kinase-like (PK-like)"/>
    <property type="match status" value="2"/>
</dbReference>
<dbReference type="InterPro" id="IPR001245">
    <property type="entry name" value="Ser-Thr/Tyr_kinase_cat_dom"/>
</dbReference>
<keyword evidence="13 19" id="KW-0472">Membrane</keyword>
<protein>
    <recommendedName>
        <fullName evidence="2">non-specific serine/threonine protein kinase</fullName>
        <ecNumber evidence="2">2.7.11.1</ecNumber>
    </recommendedName>
</protein>
<keyword evidence="11 18" id="KW-0067">ATP-binding</keyword>
<keyword evidence="7 20" id="KW-0732">Signal</keyword>
<evidence type="ECO:0000256" key="2">
    <source>
        <dbReference type="ARBA" id="ARBA00012513"/>
    </source>
</evidence>
<dbReference type="PROSITE" id="PS00107">
    <property type="entry name" value="PROTEIN_KINASE_ATP"/>
    <property type="match status" value="1"/>
</dbReference>
<organism evidence="23 24">
    <name type="scientific">Phaseolus vulgaris</name>
    <name type="common">Kidney bean</name>
    <name type="synonym">French bean</name>
    <dbReference type="NCBI Taxonomy" id="3885"/>
    <lineage>
        <taxon>Eukaryota</taxon>
        <taxon>Viridiplantae</taxon>
        <taxon>Streptophyta</taxon>
        <taxon>Embryophyta</taxon>
        <taxon>Tracheophyta</taxon>
        <taxon>Spermatophyta</taxon>
        <taxon>Magnoliopsida</taxon>
        <taxon>eudicotyledons</taxon>
        <taxon>Gunneridae</taxon>
        <taxon>Pentapetalae</taxon>
        <taxon>rosids</taxon>
        <taxon>fabids</taxon>
        <taxon>Fabales</taxon>
        <taxon>Fabaceae</taxon>
        <taxon>Papilionoideae</taxon>
        <taxon>50 kb inversion clade</taxon>
        <taxon>NPAAA clade</taxon>
        <taxon>indigoferoid/millettioid clade</taxon>
        <taxon>Phaseoleae</taxon>
        <taxon>Phaseolus</taxon>
    </lineage>
</organism>
<comment type="catalytic activity">
    <reaction evidence="16">
        <text>L-threonyl-[protein] + ATP = O-phospho-L-threonyl-[protein] + ADP + H(+)</text>
        <dbReference type="Rhea" id="RHEA:46608"/>
        <dbReference type="Rhea" id="RHEA-COMP:11060"/>
        <dbReference type="Rhea" id="RHEA-COMP:11605"/>
        <dbReference type="ChEBI" id="CHEBI:15378"/>
        <dbReference type="ChEBI" id="CHEBI:30013"/>
        <dbReference type="ChEBI" id="CHEBI:30616"/>
        <dbReference type="ChEBI" id="CHEBI:61977"/>
        <dbReference type="ChEBI" id="CHEBI:456216"/>
        <dbReference type="EC" id="2.7.11.1"/>
    </reaction>
</comment>
<dbReference type="Proteomes" id="UP000000226">
    <property type="component" value="Chromosome 2"/>
</dbReference>
<proteinExistence type="predicted"/>
<dbReference type="OrthoDB" id="1908162at2759"/>
<evidence type="ECO:0000256" key="10">
    <source>
        <dbReference type="ARBA" id="ARBA00022777"/>
    </source>
</evidence>
<feature type="domain" description="Gnk2-homologous" evidence="22">
    <location>
        <begin position="143"/>
        <end position="250"/>
    </location>
</feature>
<dbReference type="eggNOG" id="ENOG502QWDY">
    <property type="taxonomic scope" value="Eukaryota"/>
</dbReference>
<keyword evidence="12 19" id="KW-1133">Transmembrane helix</keyword>